<name>A0A154PRW8_DUFNO</name>
<dbReference type="EMBL" id="KQ435078">
    <property type="protein sequence ID" value="KZC14487.1"/>
    <property type="molecule type" value="Genomic_DNA"/>
</dbReference>
<dbReference type="AlphaFoldDB" id="A0A154PRW8"/>
<organism evidence="2 3">
    <name type="scientific">Dufourea novaeangliae</name>
    <name type="common">Sweat bee</name>
    <dbReference type="NCBI Taxonomy" id="178035"/>
    <lineage>
        <taxon>Eukaryota</taxon>
        <taxon>Metazoa</taxon>
        <taxon>Ecdysozoa</taxon>
        <taxon>Arthropoda</taxon>
        <taxon>Hexapoda</taxon>
        <taxon>Insecta</taxon>
        <taxon>Pterygota</taxon>
        <taxon>Neoptera</taxon>
        <taxon>Endopterygota</taxon>
        <taxon>Hymenoptera</taxon>
        <taxon>Apocrita</taxon>
        <taxon>Aculeata</taxon>
        <taxon>Apoidea</taxon>
        <taxon>Anthophila</taxon>
        <taxon>Halictidae</taxon>
        <taxon>Rophitinae</taxon>
        <taxon>Dufourea</taxon>
    </lineage>
</organism>
<evidence type="ECO:0000313" key="2">
    <source>
        <dbReference type="EMBL" id="KZC14487.1"/>
    </source>
</evidence>
<reference evidence="2 3" key="1">
    <citation type="submission" date="2015-07" db="EMBL/GenBank/DDBJ databases">
        <title>The genome of Dufourea novaeangliae.</title>
        <authorList>
            <person name="Pan H."/>
            <person name="Kapheim K."/>
        </authorList>
    </citation>
    <scope>NUCLEOTIDE SEQUENCE [LARGE SCALE GENOMIC DNA]</scope>
    <source>
        <strain evidence="2">0120121106</strain>
        <tissue evidence="2">Whole body</tissue>
    </source>
</reference>
<sequence length="110" mass="12474">MGHRLRVHQPRTLPRAHRRRRRRGRCLDKSGTSPSSSFPWSLFPCSSFSRTATSVRRKPEDISSRVSPVAWEAPKETREIERGSSWRRSTGTVCPRTGLVGGGVDELAFR</sequence>
<accession>A0A154PRW8</accession>
<dbReference type="Proteomes" id="UP000076502">
    <property type="component" value="Unassembled WGS sequence"/>
</dbReference>
<keyword evidence="3" id="KW-1185">Reference proteome</keyword>
<feature type="compositionally biased region" description="Low complexity" evidence="1">
    <location>
        <begin position="30"/>
        <end position="40"/>
    </location>
</feature>
<proteinExistence type="predicted"/>
<evidence type="ECO:0000256" key="1">
    <source>
        <dbReference type="SAM" id="MobiDB-lite"/>
    </source>
</evidence>
<feature type="compositionally biased region" description="Basic residues" evidence="1">
    <location>
        <begin position="1"/>
        <end position="24"/>
    </location>
</feature>
<evidence type="ECO:0000313" key="3">
    <source>
        <dbReference type="Proteomes" id="UP000076502"/>
    </source>
</evidence>
<gene>
    <name evidence="2" type="ORF">WN55_06948</name>
</gene>
<feature type="region of interest" description="Disordered" evidence="1">
    <location>
        <begin position="1"/>
        <end position="40"/>
    </location>
</feature>
<protein>
    <submittedName>
        <fullName evidence="2">Uncharacterized protein</fullName>
    </submittedName>
</protein>